<name>A0A8X6IM93_9ARAC</name>
<feature type="region of interest" description="Disordered" evidence="1">
    <location>
        <begin position="123"/>
        <end position="151"/>
    </location>
</feature>
<evidence type="ECO:0000313" key="2">
    <source>
        <dbReference type="EMBL" id="GFS49133.1"/>
    </source>
</evidence>
<comment type="caution">
    <text evidence="2">The sequence shown here is derived from an EMBL/GenBank/DDBJ whole genome shotgun (WGS) entry which is preliminary data.</text>
</comment>
<evidence type="ECO:0000256" key="1">
    <source>
        <dbReference type="SAM" id="MobiDB-lite"/>
    </source>
</evidence>
<gene>
    <name evidence="2" type="primary">NCL1_28022</name>
    <name evidence="2" type="ORF">TNIN_272611</name>
</gene>
<feature type="compositionally biased region" description="Basic and acidic residues" evidence="1">
    <location>
        <begin position="123"/>
        <end position="136"/>
    </location>
</feature>
<dbReference type="Proteomes" id="UP000886998">
    <property type="component" value="Unassembled WGS sequence"/>
</dbReference>
<feature type="compositionally biased region" description="Basic and acidic residues" evidence="1">
    <location>
        <begin position="11"/>
        <end position="20"/>
    </location>
</feature>
<dbReference type="EMBL" id="BMAV01026307">
    <property type="protein sequence ID" value="GFS49133.1"/>
    <property type="molecule type" value="Genomic_DNA"/>
</dbReference>
<keyword evidence="3" id="KW-1185">Reference proteome</keyword>
<proteinExistence type="predicted"/>
<feature type="compositionally biased region" description="Basic and acidic residues" evidence="1">
    <location>
        <begin position="224"/>
        <end position="252"/>
    </location>
</feature>
<feature type="region of interest" description="Disordered" evidence="1">
    <location>
        <begin position="224"/>
        <end position="268"/>
    </location>
</feature>
<protein>
    <submittedName>
        <fullName evidence="2">Uncharacterized protein</fullName>
    </submittedName>
</protein>
<reference evidence="2" key="1">
    <citation type="submission" date="2020-08" db="EMBL/GenBank/DDBJ databases">
        <title>Multicomponent nature underlies the extraordinary mechanical properties of spider dragline silk.</title>
        <authorList>
            <person name="Kono N."/>
            <person name="Nakamura H."/>
            <person name="Mori M."/>
            <person name="Yoshida Y."/>
            <person name="Ohtoshi R."/>
            <person name="Malay A.D."/>
            <person name="Moran D.A.P."/>
            <person name="Tomita M."/>
            <person name="Numata K."/>
            <person name="Arakawa K."/>
        </authorList>
    </citation>
    <scope>NUCLEOTIDE SEQUENCE</scope>
</reference>
<organism evidence="2 3">
    <name type="scientific">Trichonephila inaurata madagascariensis</name>
    <dbReference type="NCBI Taxonomy" id="2747483"/>
    <lineage>
        <taxon>Eukaryota</taxon>
        <taxon>Metazoa</taxon>
        <taxon>Ecdysozoa</taxon>
        <taxon>Arthropoda</taxon>
        <taxon>Chelicerata</taxon>
        <taxon>Arachnida</taxon>
        <taxon>Araneae</taxon>
        <taxon>Araneomorphae</taxon>
        <taxon>Entelegynae</taxon>
        <taxon>Araneoidea</taxon>
        <taxon>Nephilidae</taxon>
        <taxon>Trichonephila</taxon>
        <taxon>Trichonephila inaurata</taxon>
    </lineage>
</organism>
<feature type="region of interest" description="Disordered" evidence="1">
    <location>
        <begin position="1"/>
        <end position="37"/>
    </location>
</feature>
<accession>A0A8X6IM93</accession>
<dbReference type="AlphaFoldDB" id="A0A8X6IM93"/>
<evidence type="ECO:0000313" key="3">
    <source>
        <dbReference type="Proteomes" id="UP000886998"/>
    </source>
</evidence>
<feature type="compositionally biased region" description="Basic residues" evidence="1">
    <location>
        <begin position="1"/>
        <end position="10"/>
    </location>
</feature>
<dbReference type="OrthoDB" id="6435329at2759"/>
<sequence>MPSRNKRQHERQRNIGKVEHIGVSGHKRNMISSGSRNEEQTRIFFLGDLTLIMQLDRGKLRHVSGCCAGYQVSEAKGPPYGSSMYSRDKYHDTINGEALRSPLNDVEETFHEDILMKEIMKQEAEPSKSPKIEHKVPTRAHQNHQRWPSAAENSCPDILKNGHNYVKSPKLVRSTIVPYGWLQFHHFRNRCEHRRHQPKFFAQRESASGLNTLHTPLTLNRRRPLAETRGCSDDGLRSFSRRPDFGKDKDNCHSPASQTSRRNGEPILAGHTGWPFFMTLQEN</sequence>